<dbReference type="EMBL" id="JAASRN010000001">
    <property type="protein sequence ID" value="NIK72605.1"/>
    <property type="molecule type" value="Genomic_DNA"/>
</dbReference>
<keyword evidence="3" id="KW-0275">Fatty acid biosynthesis</keyword>
<comment type="function">
    <text evidence="3 5">Carrier of the growing fatty acid chain in fatty acid biosynthesis.</text>
</comment>
<evidence type="ECO:0000256" key="5">
    <source>
        <dbReference type="RuleBase" id="RU003545"/>
    </source>
</evidence>
<gene>
    <name evidence="3" type="primary">acpP</name>
    <name evidence="7" type="ORF">FHS56_000091</name>
</gene>
<dbReference type="PROSITE" id="PS50075">
    <property type="entry name" value="CARRIER"/>
    <property type="match status" value="1"/>
</dbReference>
<comment type="caution">
    <text evidence="7">The sequence shown here is derived from an EMBL/GenBank/DDBJ whole genome shotgun (WGS) entry which is preliminary data.</text>
</comment>
<dbReference type="HAMAP" id="MF_01217">
    <property type="entry name" value="Acyl_carrier"/>
    <property type="match status" value="1"/>
</dbReference>
<proteinExistence type="inferred from homology"/>
<keyword evidence="3" id="KW-0444">Lipid biosynthesis</keyword>
<dbReference type="NCBIfam" id="NF002148">
    <property type="entry name" value="PRK00982.1-2"/>
    <property type="match status" value="1"/>
</dbReference>
<sequence length="82" mass="9521">MDEILQKLRDILSEKLGIQPSLVVPEAHLVKDLGIDSLDYIEIIMELEQVYNISIPETDSEHFRTVEDVMLYVYDKELKKTA</sequence>
<keyword evidence="2 3" id="KW-0597">Phosphoprotein</keyword>
<evidence type="ECO:0000256" key="4">
    <source>
        <dbReference type="NCBIfam" id="TIGR00517"/>
    </source>
</evidence>
<dbReference type="RefSeq" id="WP_166917925.1">
    <property type="nucleotide sequence ID" value="NZ_JAASRN010000001.1"/>
</dbReference>
<feature type="modified residue" description="O-(pantetheine 4'-phosphoryl)serine" evidence="3">
    <location>
        <position position="37"/>
    </location>
</feature>
<organism evidence="7 8">
    <name type="scientific">Thermonema lapsum</name>
    <dbReference type="NCBI Taxonomy" id="28195"/>
    <lineage>
        <taxon>Bacteria</taxon>
        <taxon>Pseudomonadati</taxon>
        <taxon>Bacteroidota</taxon>
        <taxon>Cytophagia</taxon>
        <taxon>Cytophagales</taxon>
        <taxon>Thermonemataceae</taxon>
        <taxon>Thermonema</taxon>
    </lineage>
</organism>
<dbReference type="GO" id="GO:0000035">
    <property type="term" value="F:acyl binding"/>
    <property type="evidence" value="ECO:0007669"/>
    <property type="project" value="TreeGrafter"/>
</dbReference>
<dbReference type="AlphaFoldDB" id="A0A846MMD1"/>
<dbReference type="InterPro" id="IPR003231">
    <property type="entry name" value="ACP"/>
</dbReference>
<evidence type="ECO:0000313" key="8">
    <source>
        <dbReference type="Proteomes" id="UP000537126"/>
    </source>
</evidence>
<protein>
    <recommendedName>
        <fullName evidence="3 4">Acyl carrier protein</fullName>
        <shortName evidence="3">ACP</shortName>
    </recommendedName>
</protein>
<dbReference type="PANTHER" id="PTHR20863:SF76">
    <property type="entry name" value="CARRIER DOMAIN-CONTAINING PROTEIN"/>
    <property type="match status" value="1"/>
</dbReference>
<evidence type="ECO:0000256" key="1">
    <source>
        <dbReference type="ARBA" id="ARBA00022450"/>
    </source>
</evidence>
<reference evidence="7 8" key="1">
    <citation type="submission" date="2020-03" db="EMBL/GenBank/DDBJ databases">
        <title>Genomic Encyclopedia of Type Strains, Phase IV (KMG-IV): sequencing the most valuable type-strain genomes for metagenomic binning, comparative biology and taxonomic classification.</title>
        <authorList>
            <person name="Goeker M."/>
        </authorList>
    </citation>
    <scope>NUCLEOTIDE SEQUENCE [LARGE SCALE GENOMIC DNA]</scope>
    <source>
        <strain evidence="7 8">DSM 5718</strain>
    </source>
</reference>
<evidence type="ECO:0000313" key="7">
    <source>
        <dbReference type="EMBL" id="NIK72605.1"/>
    </source>
</evidence>
<feature type="domain" description="Carrier" evidence="6">
    <location>
        <begin position="2"/>
        <end position="77"/>
    </location>
</feature>
<dbReference type="SUPFAM" id="SSF47336">
    <property type="entry name" value="ACP-like"/>
    <property type="match status" value="1"/>
</dbReference>
<dbReference type="Proteomes" id="UP000537126">
    <property type="component" value="Unassembled WGS sequence"/>
</dbReference>
<dbReference type="GO" id="GO:0005829">
    <property type="term" value="C:cytosol"/>
    <property type="evidence" value="ECO:0007669"/>
    <property type="project" value="TreeGrafter"/>
</dbReference>
<dbReference type="PANTHER" id="PTHR20863">
    <property type="entry name" value="ACYL CARRIER PROTEIN"/>
    <property type="match status" value="1"/>
</dbReference>
<dbReference type="GO" id="GO:0009245">
    <property type="term" value="P:lipid A biosynthetic process"/>
    <property type="evidence" value="ECO:0007669"/>
    <property type="project" value="TreeGrafter"/>
</dbReference>
<comment type="subcellular location">
    <subcellularLocation>
        <location evidence="3">Cytoplasm</location>
    </subcellularLocation>
</comment>
<keyword evidence="8" id="KW-1185">Reference proteome</keyword>
<keyword evidence="3" id="KW-0276">Fatty acid metabolism</keyword>
<comment type="PTM">
    <text evidence="5">4'-phosphopantetheine is transferred from CoA to a specific serine of apo-ACP by acpS.</text>
</comment>
<comment type="pathway">
    <text evidence="3 5">Lipid metabolism; fatty acid biosynthesis.</text>
</comment>
<accession>A0A846MMD1</accession>
<dbReference type="InterPro" id="IPR009081">
    <property type="entry name" value="PP-bd_ACP"/>
</dbReference>
<dbReference type="Gene3D" id="1.10.1200.10">
    <property type="entry name" value="ACP-like"/>
    <property type="match status" value="1"/>
</dbReference>
<dbReference type="UniPathway" id="UPA00094"/>
<dbReference type="NCBIfam" id="NF002150">
    <property type="entry name" value="PRK00982.1-4"/>
    <property type="match status" value="1"/>
</dbReference>
<comment type="PTM">
    <text evidence="3">4'-phosphopantetheine is transferred from CoA to a specific serine of apo-ACP by AcpS. This modification is essential for activity because fatty acids are bound in thioester linkage to the sulfhydryl of the prosthetic group.</text>
</comment>
<evidence type="ECO:0000256" key="3">
    <source>
        <dbReference type="HAMAP-Rule" id="MF_01217"/>
    </source>
</evidence>
<dbReference type="Pfam" id="PF00550">
    <property type="entry name" value="PP-binding"/>
    <property type="match status" value="1"/>
</dbReference>
<dbReference type="GO" id="GO:0000036">
    <property type="term" value="F:acyl carrier activity"/>
    <property type="evidence" value="ECO:0007669"/>
    <property type="project" value="UniProtKB-UniRule"/>
</dbReference>
<keyword evidence="1 3" id="KW-0596">Phosphopantetheine</keyword>
<comment type="similarity">
    <text evidence="3">Belongs to the acyl carrier protein (ACP) family.</text>
</comment>
<keyword evidence="3" id="KW-0963">Cytoplasm</keyword>
<dbReference type="InterPro" id="IPR036736">
    <property type="entry name" value="ACP-like_sf"/>
</dbReference>
<dbReference type="GO" id="GO:0016020">
    <property type="term" value="C:membrane"/>
    <property type="evidence" value="ECO:0007669"/>
    <property type="project" value="GOC"/>
</dbReference>
<evidence type="ECO:0000256" key="2">
    <source>
        <dbReference type="ARBA" id="ARBA00022553"/>
    </source>
</evidence>
<dbReference type="NCBIfam" id="TIGR00517">
    <property type="entry name" value="acyl_carrier"/>
    <property type="match status" value="1"/>
</dbReference>
<name>A0A846MMD1_9BACT</name>
<evidence type="ECO:0000259" key="6">
    <source>
        <dbReference type="PROSITE" id="PS50075"/>
    </source>
</evidence>
<keyword evidence="3" id="KW-0443">Lipid metabolism</keyword>